<name>A0A4E0R3Q9_9GAMM</name>
<comment type="caution">
    <text evidence="1">The sequence shown here is derived from an EMBL/GenBank/DDBJ whole genome shotgun (WGS) entry which is preliminary data.</text>
</comment>
<gene>
    <name evidence="1" type="ORF">PN36_09260</name>
</gene>
<organism evidence="1 2">
    <name type="scientific">Candidatus Thiomargarita nelsonii</name>
    <dbReference type="NCBI Taxonomy" id="1003181"/>
    <lineage>
        <taxon>Bacteria</taxon>
        <taxon>Pseudomonadati</taxon>
        <taxon>Pseudomonadota</taxon>
        <taxon>Gammaproteobacteria</taxon>
        <taxon>Thiotrichales</taxon>
        <taxon>Thiotrichaceae</taxon>
        <taxon>Thiomargarita</taxon>
    </lineage>
</organism>
<sequence>MWLPAPTPMALVEKGRLPMDGQTKQYSEYQQARPDLIERLGEYCSFCEGRIAANLAVEHILPKSLHPQLA</sequence>
<evidence type="ECO:0000313" key="1">
    <source>
        <dbReference type="EMBL" id="TGO03282.1"/>
    </source>
</evidence>
<protein>
    <recommendedName>
        <fullName evidence="3">HNH endonuclease</fullName>
    </recommendedName>
</protein>
<accession>A0A4E0R3Q9</accession>
<keyword evidence="2" id="KW-1185">Reference proteome</keyword>
<evidence type="ECO:0008006" key="3">
    <source>
        <dbReference type="Google" id="ProtNLM"/>
    </source>
</evidence>
<dbReference type="Proteomes" id="UP000030428">
    <property type="component" value="Unassembled WGS sequence"/>
</dbReference>
<proteinExistence type="predicted"/>
<evidence type="ECO:0000313" key="2">
    <source>
        <dbReference type="Proteomes" id="UP000030428"/>
    </source>
</evidence>
<dbReference type="AlphaFoldDB" id="A0A4E0R3Q9"/>
<dbReference type="EMBL" id="JSZA02000028">
    <property type="protein sequence ID" value="TGO03282.1"/>
    <property type="molecule type" value="Genomic_DNA"/>
</dbReference>
<reference evidence="1 2" key="1">
    <citation type="journal article" date="2016" name="Front. Microbiol.">
        <title>Single-Cell (Meta-)Genomics of a Dimorphic Candidatus Thiomargarita nelsonii Reveals Genomic Plasticity.</title>
        <authorList>
            <person name="Flood B.E."/>
            <person name="Fliss P."/>
            <person name="Jones D.S."/>
            <person name="Dick G.J."/>
            <person name="Jain S."/>
            <person name="Kaster A.K."/>
            <person name="Winkel M."/>
            <person name="Mussmann M."/>
            <person name="Bailey J."/>
        </authorList>
    </citation>
    <scope>NUCLEOTIDE SEQUENCE [LARGE SCALE GENOMIC DNA]</scope>
    <source>
        <strain evidence="1">Hydrate Ridge</strain>
    </source>
</reference>